<reference evidence="2" key="1">
    <citation type="submission" date="2018-12" db="EMBL/GenBank/DDBJ databases">
        <authorList>
            <person name="Jadhav K."/>
            <person name="Kushwaha B."/>
            <person name="Jadhav I."/>
        </authorList>
    </citation>
    <scope>NUCLEOTIDE SEQUENCE [LARGE SCALE GENOMIC DNA]</scope>
    <source>
        <strain evidence="2">SBS 10</strain>
    </source>
</reference>
<proteinExistence type="predicted"/>
<dbReference type="SUPFAM" id="SSF53850">
    <property type="entry name" value="Periplasmic binding protein-like II"/>
    <property type="match status" value="1"/>
</dbReference>
<feature type="region of interest" description="Disordered" evidence="1">
    <location>
        <begin position="41"/>
        <end position="77"/>
    </location>
</feature>
<dbReference type="EMBL" id="RXHI01000030">
    <property type="protein sequence ID" value="RUA21920.1"/>
    <property type="molecule type" value="Genomic_DNA"/>
</dbReference>
<gene>
    <name evidence="2" type="ORF">DSL92_08990</name>
</gene>
<protein>
    <submittedName>
        <fullName evidence="2">Uncharacterized protein</fullName>
    </submittedName>
</protein>
<dbReference type="AlphaFoldDB" id="A0A3S0NE92"/>
<comment type="caution">
    <text evidence="2">The sequence shown here is derived from an EMBL/GenBank/DDBJ whole genome shotgun (WGS) entry which is preliminary data.</text>
</comment>
<organism evidence="2">
    <name type="scientific">Billgrantia gudaonensis</name>
    <dbReference type="NCBI Taxonomy" id="376427"/>
    <lineage>
        <taxon>Bacteria</taxon>
        <taxon>Pseudomonadati</taxon>
        <taxon>Pseudomonadota</taxon>
        <taxon>Gammaproteobacteria</taxon>
        <taxon>Oceanospirillales</taxon>
        <taxon>Halomonadaceae</taxon>
        <taxon>Billgrantia</taxon>
    </lineage>
</organism>
<evidence type="ECO:0000313" key="2">
    <source>
        <dbReference type="EMBL" id="RUA21920.1"/>
    </source>
</evidence>
<accession>A0A3S0NE92</accession>
<evidence type="ECO:0000256" key="1">
    <source>
        <dbReference type="SAM" id="MobiDB-lite"/>
    </source>
</evidence>
<name>A0A3S0NE92_9GAMM</name>
<sequence length="122" mass="13355">MADAERIDWHALLTHDFITLQRPSMVRILLERTLARRGTELRWPSKPSTGHRGTWWPAGSGECRPGSVPGADAGARGVLRPLHDPPIQRTVGIVVSAGQELSVAARAYARCCRDPGHCSPRT</sequence>